<feature type="transmembrane region" description="Helical" evidence="1">
    <location>
        <begin position="6"/>
        <end position="23"/>
    </location>
</feature>
<dbReference type="OrthoDB" id="9921584at2"/>
<dbReference type="KEGG" id="cthe:Chro_2916"/>
<evidence type="ECO:0000256" key="1">
    <source>
        <dbReference type="SAM" id="Phobius"/>
    </source>
</evidence>
<keyword evidence="3" id="KW-1185">Reference proteome</keyword>
<sequence>MDRSTLLIWAGLTAVVVVIVVLVRWRRKQQFDLELAEFIGLILAVLGGISSCQLLYKAFTLQALKDLLGSDIVTLIIGAIAIIWVSVKEVWKALL</sequence>
<gene>
    <name evidence="2" type="ORF">Chro_2916</name>
</gene>
<reference evidence="2 3" key="1">
    <citation type="submission" date="2012-06" db="EMBL/GenBank/DDBJ databases">
        <title>Finished chromosome of genome of Chroococcidiopsis thermalis PCC 7203.</title>
        <authorList>
            <consortium name="US DOE Joint Genome Institute"/>
            <person name="Gugger M."/>
            <person name="Coursin T."/>
            <person name="Rippka R."/>
            <person name="Tandeau De Marsac N."/>
            <person name="Huntemann M."/>
            <person name="Wei C.-L."/>
            <person name="Han J."/>
            <person name="Detter J.C."/>
            <person name="Han C."/>
            <person name="Tapia R."/>
            <person name="Davenport K."/>
            <person name="Daligault H."/>
            <person name="Erkkila T."/>
            <person name="Gu W."/>
            <person name="Munk A.C.C."/>
            <person name="Teshima H."/>
            <person name="Xu Y."/>
            <person name="Chain P."/>
            <person name="Chen A."/>
            <person name="Krypides N."/>
            <person name="Mavromatis K."/>
            <person name="Markowitz V."/>
            <person name="Szeto E."/>
            <person name="Ivanova N."/>
            <person name="Mikhailova N."/>
            <person name="Ovchinnikova G."/>
            <person name="Pagani I."/>
            <person name="Pati A."/>
            <person name="Goodwin L."/>
            <person name="Peters L."/>
            <person name="Pitluck S."/>
            <person name="Woyke T."/>
            <person name="Kerfeld C."/>
        </authorList>
    </citation>
    <scope>NUCLEOTIDE SEQUENCE [LARGE SCALE GENOMIC DNA]</scope>
    <source>
        <strain evidence="2 3">PCC 7203</strain>
    </source>
</reference>
<dbReference type="RefSeq" id="WP_015154931.1">
    <property type="nucleotide sequence ID" value="NC_019695.1"/>
</dbReference>
<dbReference type="AlphaFoldDB" id="K9U2C5"/>
<feature type="transmembrane region" description="Helical" evidence="1">
    <location>
        <begin position="35"/>
        <end position="56"/>
    </location>
</feature>
<accession>K9U2C5</accession>
<dbReference type="STRING" id="251229.Chro_2916"/>
<evidence type="ECO:0000313" key="3">
    <source>
        <dbReference type="Proteomes" id="UP000010384"/>
    </source>
</evidence>
<organism evidence="2 3">
    <name type="scientific">Chroococcidiopsis thermalis (strain PCC 7203)</name>
    <dbReference type="NCBI Taxonomy" id="251229"/>
    <lineage>
        <taxon>Bacteria</taxon>
        <taxon>Bacillati</taxon>
        <taxon>Cyanobacteriota</taxon>
        <taxon>Cyanophyceae</taxon>
        <taxon>Chroococcidiopsidales</taxon>
        <taxon>Chroococcidiopsidaceae</taxon>
        <taxon>Chroococcidiopsis</taxon>
    </lineage>
</organism>
<dbReference type="EMBL" id="CP003597">
    <property type="protein sequence ID" value="AFY88384.1"/>
    <property type="molecule type" value="Genomic_DNA"/>
</dbReference>
<keyword evidence="1" id="KW-0812">Transmembrane</keyword>
<dbReference type="HOGENOM" id="CLU_184302_0_0_3"/>
<proteinExistence type="predicted"/>
<dbReference type="InParanoid" id="K9U2C5"/>
<protein>
    <submittedName>
        <fullName evidence="2">Uncharacterized protein</fullName>
    </submittedName>
</protein>
<feature type="transmembrane region" description="Helical" evidence="1">
    <location>
        <begin position="68"/>
        <end position="87"/>
    </location>
</feature>
<name>K9U2C5_CHRTP</name>
<evidence type="ECO:0000313" key="2">
    <source>
        <dbReference type="EMBL" id="AFY88384.1"/>
    </source>
</evidence>
<keyword evidence="1" id="KW-1133">Transmembrane helix</keyword>
<dbReference type="Proteomes" id="UP000010384">
    <property type="component" value="Chromosome"/>
</dbReference>
<keyword evidence="1" id="KW-0472">Membrane</keyword>